<evidence type="ECO:0000256" key="3">
    <source>
        <dbReference type="ARBA" id="ARBA00004806"/>
    </source>
</evidence>
<keyword evidence="10 14" id="KW-0067">ATP-binding</keyword>
<comment type="similarity">
    <text evidence="4 14 15">Belongs to the APS kinase family.</text>
</comment>
<sequence>MTPLICVRLACLSANRRELMNDIFIWHENHVPAVDRAKLKSQNPLVVWFTGLSGAGKSTLANALEVQLHRQGYHTFLLDGDNIRHGLNSDLDLSVHGRKENIRRIGEVCKLFVDAGIIAITAFISPYREDRDRVRQLIGTENFVEVFVDASLQSCQQRDPKSLYAMASSGEISGMTGIDDPYEPPNNPELAVKTDGLAVEECLEQITQYVVQRVYAAN</sequence>
<evidence type="ECO:0000256" key="12">
    <source>
        <dbReference type="ARBA" id="ARBA00031393"/>
    </source>
</evidence>
<keyword evidence="8 14" id="KW-0547">Nucleotide-binding</keyword>
<dbReference type="Pfam" id="PF01583">
    <property type="entry name" value="APS_kinase"/>
    <property type="match status" value="1"/>
</dbReference>
<dbReference type="NCBIfam" id="NF003013">
    <property type="entry name" value="PRK03846.1"/>
    <property type="match status" value="1"/>
</dbReference>
<dbReference type="EC" id="2.7.1.25" evidence="5 14"/>
<feature type="active site" description="Phosphoserine intermediate" evidence="14">
    <location>
        <position position="125"/>
    </location>
</feature>
<comment type="catalytic activity">
    <reaction evidence="1 14 15">
        <text>adenosine 5'-phosphosulfate + ATP = 3'-phosphoadenylyl sulfate + ADP + H(+)</text>
        <dbReference type="Rhea" id="RHEA:24152"/>
        <dbReference type="ChEBI" id="CHEBI:15378"/>
        <dbReference type="ChEBI" id="CHEBI:30616"/>
        <dbReference type="ChEBI" id="CHEBI:58243"/>
        <dbReference type="ChEBI" id="CHEBI:58339"/>
        <dbReference type="ChEBI" id="CHEBI:456216"/>
        <dbReference type="EC" id="2.7.1.25"/>
    </reaction>
</comment>
<evidence type="ECO:0000256" key="15">
    <source>
        <dbReference type="RuleBase" id="RU004347"/>
    </source>
</evidence>
<keyword evidence="14" id="KW-0597">Phosphoprotein</keyword>
<evidence type="ECO:0000256" key="2">
    <source>
        <dbReference type="ARBA" id="ARBA00002632"/>
    </source>
</evidence>
<dbReference type="HAMAP" id="MF_00065">
    <property type="entry name" value="Adenylyl_sulf_kinase"/>
    <property type="match status" value="1"/>
</dbReference>
<evidence type="ECO:0000256" key="4">
    <source>
        <dbReference type="ARBA" id="ARBA00007008"/>
    </source>
</evidence>
<keyword evidence="18" id="KW-1185">Reference proteome</keyword>
<dbReference type="GO" id="GO:0005524">
    <property type="term" value="F:ATP binding"/>
    <property type="evidence" value="ECO:0007669"/>
    <property type="project" value="UniProtKB-UniRule"/>
</dbReference>
<dbReference type="PANTHER" id="PTHR11055:SF63">
    <property type="entry name" value="ADENYLYL-SULFATE KINASE 1, CHLOROPLASTIC"/>
    <property type="match status" value="1"/>
</dbReference>
<dbReference type="InterPro" id="IPR059117">
    <property type="entry name" value="APS_kinase_dom"/>
</dbReference>
<protein>
    <recommendedName>
        <fullName evidence="6 14">Adenylyl-sulfate kinase</fullName>
        <ecNumber evidence="5 14">2.7.1.25</ecNumber>
    </recommendedName>
    <alternativeName>
        <fullName evidence="12 14">APS kinase</fullName>
    </alternativeName>
    <alternativeName>
        <fullName evidence="13 14">ATP adenosine-5'-phosphosulfate 3'-phosphotransferase</fullName>
    </alternativeName>
    <alternativeName>
        <fullName evidence="11 14">Adenosine-5'-phosphosulfate kinase</fullName>
    </alternativeName>
</protein>
<keyword evidence="9 14" id="KW-0418">Kinase</keyword>
<accession>A0A0X8X6J8</accession>
<organism evidence="17 18">
    <name type="scientific">Halorhodospira halochloris</name>
    <name type="common">Ectothiorhodospira halochloris</name>
    <dbReference type="NCBI Taxonomy" id="1052"/>
    <lineage>
        <taxon>Bacteria</taxon>
        <taxon>Pseudomonadati</taxon>
        <taxon>Pseudomonadota</taxon>
        <taxon>Gammaproteobacteria</taxon>
        <taxon>Chromatiales</taxon>
        <taxon>Ectothiorhodospiraceae</taxon>
        <taxon>Halorhodospira</taxon>
    </lineage>
</organism>
<dbReference type="Gene3D" id="3.40.50.300">
    <property type="entry name" value="P-loop containing nucleotide triphosphate hydrolases"/>
    <property type="match status" value="1"/>
</dbReference>
<dbReference type="KEGG" id="hhk:HH1059_24960"/>
<evidence type="ECO:0000256" key="9">
    <source>
        <dbReference type="ARBA" id="ARBA00022777"/>
    </source>
</evidence>
<evidence type="ECO:0000256" key="6">
    <source>
        <dbReference type="ARBA" id="ARBA00018163"/>
    </source>
</evidence>
<feature type="binding site" evidence="14">
    <location>
        <begin position="51"/>
        <end position="58"/>
    </location>
    <ligand>
        <name>ATP</name>
        <dbReference type="ChEBI" id="CHEBI:30616"/>
    </ligand>
</feature>
<comment type="pathway">
    <text evidence="3 14 15">Sulfur metabolism; hydrogen sulfide biosynthesis; sulfite from sulfate: step 2/3.</text>
</comment>
<dbReference type="PANTHER" id="PTHR11055">
    <property type="entry name" value="BIFUNCTIONAL 3'-PHOSPHOADENOSINE 5'-PHOSPHOSULFATE SYNTHASE"/>
    <property type="match status" value="1"/>
</dbReference>
<keyword evidence="7 14" id="KW-0808">Transferase</keyword>
<dbReference type="GO" id="GO:0070814">
    <property type="term" value="P:hydrogen sulfide biosynthetic process"/>
    <property type="evidence" value="ECO:0007669"/>
    <property type="project" value="UniProtKB-UniRule"/>
</dbReference>
<dbReference type="InterPro" id="IPR027417">
    <property type="entry name" value="P-loop_NTPase"/>
</dbReference>
<dbReference type="Proteomes" id="UP000218890">
    <property type="component" value="Chromosome"/>
</dbReference>
<feature type="domain" description="APS kinase" evidence="16">
    <location>
        <begin position="44"/>
        <end position="193"/>
    </location>
</feature>
<dbReference type="GO" id="GO:0000103">
    <property type="term" value="P:sulfate assimilation"/>
    <property type="evidence" value="ECO:0007669"/>
    <property type="project" value="UniProtKB-UniRule"/>
</dbReference>
<evidence type="ECO:0000256" key="14">
    <source>
        <dbReference type="HAMAP-Rule" id="MF_00065"/>
    </source>
</evidence>
<name>A0A0X8X6J8_HALHR</name>
<evidence type="ECO:0000256" key="13">
    <source>
        <dbReference type="ARBA" id="ARBA00031464"/>
    </source>
</evidence>
<evidence type="ECO:0000256" key="10">
    <source>
        <dbReference type="ARBA" id="ARBA00022840"/>
    </source>
</evidence>
<proteinExistence type="inferred from homology"/>
<gene>
    <name evidence="14 17" type="primary">cysC</name>
    <name evidence="17" type="ORF">HH1059_24960</name>
</gene>
<evidence type="ECO:0000256" key="11">
    <source>
        <dbReference type="ARBA" id="ARBA00029724"/>
    </source>
</evidence>
<dbReference type="AlphaFoldDB" id="A0A0X8X6J8"/>
<dbReference type="SUPFAM" id="SSF52540">
    <property type="entry name" value="P-loop containing nucleoside triphosphate hydrolases"/>
    <property type="match status" value="1"/>
</dbReference>
<evidence type="ECO:0000256" key="1">
    <source>
        <dbReference type="ARBA" id="ARBA00001823"/>
    </source>
</evidence>
<comment type="function">
    <text evidence="2 14 15">Catalyzes the synthesis of activated sulfate.</text>
</comment>
<dbReference type="NCBIfam" id="TIGR00455">
    <property type="entry name" value="apsK"/>
    <property type="match status" value="1"/>
</dbReference>
<evidence type="ECO:0000313" key="17">
    <source>
        <dbReference type="EMBL" id="BAU56572.2"/>
    </source>
</evidence>
<dbReference type="UniPathway" id="UPA00140">
    <property type="reaction ID" value="UER00205"/>
</dbReference>
<evidence type="ECO:0000256" key="5">
    <source>
        <dbReference type="ARBA" id="ARBA00012121"/>
    </source>
</evidence>
<dbReference type="InterPro" id="IPR002891">
    <property type="entry name" value="APS"/>
</dbReference>
<evidence type="ECO:0000259" key="16">
    <source>
        <dbReference type="Pfam" id="PF01583"/>
    </source>
</evidence>
<evidence type="ECO:0000256" key="8">
    <source>
        <dbReference type="ARBA" id="ARBA00022741"/>
    </source>
</evidence>
<dbReference type="CDD" id="cd02027">
    <property type="entry name" value="APSK"/>
    <property type="match status" value="1"/>
</dbReference>
<dbReference type="EMBL" id="AP017372">
    <property type="protein sequence ID" value="BAU56572.2"/>
    <property type="molecule type" value="Genomic_DNA"/>
</dbReference>
<evidence type="ECO:0000313" key="18">
    <source>
        <dbReference type="Proteomes" id="UP000218890"/>
    </source>
</evidence>
<evidence type="ECO:0000256" key="7">
    <source>
        <dbReference type="ARBA" id="ARBA00022679"/>
    </source>
</evidence>
<reference evidence="17" key="1">
    <citation type="submission" date="2016-02" db="EMBL/GenBank/DDBJ databases">
        <title>Halorhodospira halochloris DSM-1059 complete genome, version 2.</title>
        <authorList>
            <person name="Tsukatani Y."/>
        </authorList>
    </citation>
    <scope>NUCLEOTIDE SEQUENCE</scope>
    <source>
        <strain evidence="17">DSM 1059</strain>
    </source>
</reference>
<dbReference type="GO" id="GO:0004020">
    <property type="term" value="F:adenylylsulfate kinase activity"/>
    <property type="evidence" value="ECO:0007669"/>
    <property type="project" value="UniProtKB-UniRule"/>
</dbReference>